<accession>A0A841ZQM8</accession>
<evidence type="ECO:0000313" key="2">
    <source>
        <dbReference type="EMBL" id="MBC1521742.1"/>
    </source>
</evidence>
<name>A0A841ZQM8_9LIST</name>
<gene>
    <name evidence="2" type="ORF">HB912_08790</name>
</gene>
<dbReference type="InterPro" id="IPR055259">
    <property type="entry name" value="YkvP/CgeB_Glyco_trans-like"/>
</dbReference>
<comment type="caution">
    <text evidence="2">The sequence shown here is derived from an EMBL/GenBank/DDBJ whole genome shotgun (WGS) entry which is preliminary data.</text>
</comment>
<dbReference type="GO" id="GO:0016740">
    <property type="term" value="F:transferase activity"/>
    <property type="evidence" value="ECO:0007669"/>
    <property type="project" value="UniProtKB-KW"/>
</dbReference>
<dbReference type="RefSeq" id="WP_185373870.1">
    <property type="nucleotide sequence ID" value="NZ_JAARRM010000003.1"/>
</dbReference>
<feature type="domain" description="Spore protein YkvP/CgeB glycosyl transferase-like" evidence="1">
    <location>
        <begin position="192"/>
        <end position="339"/>
    </location>
</feature>
<dbReference type="Proteomes" id="UP000559885">
    <property type="component" value="Unassembled WGS sequence"/>
</dbReference>
<dbReference type="EMBL" id="JAARRM010000003">
    <property type="protein sequence ID" value="MBC1521742.1"/>
    <property type="molecule type" value="Genomic_DNA"/>
</dbReference>
<evidence type="ECO:0000313" key="3">
    <source>
        <dbReference type="Proteomes" id="UP000559885"/>
    </source>
</evidence>
<reference evidence="2 3" key="1">
    <citation type="submission" date="2020-03" db="EMBL/GenBank/DDBJ databases">
        <title>Soil Listeria distribution.</title>
        <authorList>
            <person name="Liao J."/>
            <person name="Wiedmann M."/>
        </authorList>
    </citation>
    <scope>NUCLEOTIDE SEQUENCE [LARGE SCALE GENOMIC DNA]</scope>
    <source>
        <strain evidence="2 3">FSL L7-1507</strain>
    </source>
</reference>
<dbReference type="Pfam" id="PF13524">
    <property type="entry name" value="Glyco_trans_1_2"/>
    <property type="match status" value="1"/>
</dbReference>
<protein>
    <submittedName>
        <fullName evidence="2">Glycosyltransferase</fullName>
    </submittedName>
</protein>
<sequence>MNQRTILCVGATFPGANSQSFFDGFRALGFQVITISTDYYFYNYTYAERAYMRMMNKPYSRKYQQFNERIMDALKKVTPSILFVVKGLWVNSETIHYAKKLGVKTIHFHPDFLFDDHYHTSKVLNDAITQYDLVVTPKITELIKYKKYGCANVMQIQYAYDPSIHHPVEMTELEQNHYGALLTFVGRMEKKRSEWLEEIAKKGYDVKVWGTNWNKLSKDNFLHNVCTYEGVYMQNMAKVFGASKISLGFLTHLSNEQHTARTFEIPASGGFLLAERTVEHKELFIEGQEADFFSDTEELLAKIDFYSKRLDIVEIIRQKGYEKVKKLSATYKQRAIEILTFLDHYC</sequence>
<evidence type="ECO:0000259" key="1">
    <source>
        <dbReference type="Pfam" id="PF13524"/>
    </source>
</evidence>
<dbReference type="SUPFAM" id="SSF53756">
    <property type="entry name" value="UDP-Glycosyltransferase/glycogen phosphorylase"/>
    <property type="match status" value="1"/>
</dbReference>
<dbReference type="AlphaFoldDB" id="A0A841ZQM8"/>
<keyword evidence="2" id="KW-0808">Transferase</keyword>
<organism evidence="2 3">
    <name type="scientific">Listeria aquatica</name>
    <dbReference type="NCBI Taxonomy" id="1494960"/>
    <lineage>
        <taxon>Bacteria</taxon>
        <taxon>Bacillati</taxon>
        <taxon>Bacillota</taxon>
        <taxon>Bacilli</taxon>
        <taxon>Bacillales</taxon>
        <taxon>Listeriaceae</taxon>
        <taxon>Listeria</taxon>
    </lineage>
</organism>
<proteinExistence type="predicted"/>